<proteinExistence type="predicted"/>
<evidence type="ECO:0000256" key="1">
    <source>
        <dbReference type="SAM" id="MobiDB-lite"/>
    </source>
</evidence>
<evidence type="ECO:0000313" key="2">
    <source>
        <dbReference type="Proteomes" id="UP000515156"/>
    </source>
</evidence>
<accession>A0A6P7X330</accession>
<dbReference type="InParanoid" id="A0A6P7X330"/>
<sequence>MVNGEDLGLQQQMPGPEGAVTHPEKRTEVTLEAIWGKLESMDVTLQKSSGDVHTLNNKFEELKMTVESVKRDMLEQVKVVRMDPKEMFAFMTHQFQKQQEMAHKLMEESLAASRAQQQPLLDLFQEFLRAGGRVPGPGESGATFRGEGPAGLMEVLGDPGKTRDTGGHKKTVQRQRALSMKELEQETDFPDEAGEVREQFPSFEREQRADPTLQYAWERVRDGGRGAQGPGFVVDKGLLFREPAGEGMGDVRRQFRKKSKEKPSKTDELLQDSIKQEVQLSTEEKTT</sequence>
<evidence type="ECO:0000313" key="3">
    <source>
        <dbReference type="RefSeq" id="XP_030047791.1"/>
    </source>
</evidence>
<dbReference type="Proteomes" id="UP000515156">
    <property type="component" value="Chromosome 2"/>
</dbReference>
<protein>
    <submittedName>
        <fullName evidence="3">Uncharacterized protein LOC115461871</fullName>
    </submittedName>
</protein>
<feature type="region of interest" description="Disordered" evidence="1">
    <location>
        <begin position="1"/>
        <end position="24"/>
    </location>
</feature>
<gene>
    <name evidence="3" type="primary">LOC115461871</name>
</gene>
<name>A0A6P7X330_9AMPH</name>
<dbReference type="GeneID" id="115461871"/>
<dbReference type="AlphaFoldDB" id="A0A6P7X330"/>
<organism evidence="2 3">
    <name type="scientific">Microcaecilia unicolor</name>
    <dbReference type="NCBI Taxonomy" id="1415580"/>
    <lineage>
        <taxon>Eukaryota</taxon>
        <taxon>Metazoa</taxon>
        <taxon>Chordata</taxon>
        <taxon>Craniata</taxon>
        <taxon>Vertebrata</taxon>
        <taxon>Euteleostomi</taxon>
        <taxon>Amphibia</taxon>
        <taxon>Gymnophiona</taxon>
        <taxon>Siphonopidae</taxon>
        <taxon>Microcaecilia</taxon>
    </lineage>
</organism>
<dbReference type="RefSeq" id="XP_030047791.1">
    <property type="nucleotide sequence ID" value="XM_030191931.1"/>
</dbReference>
<dbReference type="KEGG" id="muo:115461871"/>
<reference evidence="3" key="1">
    <citation type="submission" date="2025-08" db="UniProtKB">
        <authorList>
            <consortium name="RefSeq"/>
        </authorList>
    </citation>
    <scope>IDENTIFICATION</scope>
</reference>
<feature type="region of interest" description="Disordered" evidence="1">
    <location>
        <begin position="239"/>
        <end position="287"/>
    </location>
</feature>
<keyword evidence="2" id="KW-1185">Reference proteome</keyword>